<reference evidence="1 2" key="1">
    <citation type="submission" date="2016-10" db="EMBL/GenBank/DDBJ databases">
        <authorList>
            <person name="Varghese N."/>
            <person name="Submissions S."/>
        </authorList>
    </citation>
    <scope>NUCLEOTIDE SEQUENCE [LARGE SCALE GENOMIC DNA]</scope>
    <source>
        <strain evidence="1 2">DSM 16643</strain>
    </source>
</reference>
<protein>
    <submittedName>
        <fullName evidence="1">Uncharacterized protein</fullName>
    </submittedName>
</protein>
<gene>
    <name evidence="1" type="ORF">SAMN02910315_02459</name>
</gene>
<organism evidence="1 2">
    <name type="scientific">Methanobrevibacter millerae</name>
    <dbReference type="NCBI Taxonomy" id="230361"/>
    <lineage>
        <taxon>Archaea</taxon>
        <taxon>Methanobacteriati</taxon>
        <taxon>Methanobacteriota</taxon>
        <taxon>Methanomada group</taxon>
        <taxon>Methanobacteria</taxon>
        <taxon>Methanobacteriales</taxon>
        <taxon>Methanobacteriaceae</taxon>
        <taxon>Methanobrevibacter</taxon>
    </lineage>
</organism>
<dbReference type="EMBL" id="FMXB01000044">
    <property type="protein sequence ID" value="SDA73503.1"/>
    <property type="molecule type" value="Genomic_DNA"/>
</dbReference>
<evidence type="ECO:0000313" key="2">
    <source>
        <dbReference type="Proteomes" id="UP000323439"/>
    </source>
</evidence>
<sequence>MCTDDCIIETFNASRHLPVAFSLCNDYNCLYITGESDHSMGMTVAGDAENVWKFRFTCSFAYSLLEQLVGTNIWEDHNIGSVTLGLLQRYM</sequence>
<dbReference type="AlphaFoldDB" id="A0A1G5XSU7"/>
<proteinExistence type="predicted"/>
<name>A0A1G5XSU7_9EURY</name>
<evidence type="ECO:0000313" key="1">
    <source>
        <dbReference type="EMBL" id="SDA73503.1"/>
    </source>
</evidence>
<dbReference type="Proteomes" id="UP000323439">
    <property type="component" value="Unassembled WGS sequence"/>
</dbReference>
<keyword evidence="2" id="KW-1185">Reference proteome</keyword>
<accession>A0A1G5XSU7</accession>
<feature type="non-terminal residue" evidence="1">
    <location>
        <position position="91"/>
    </location>
</feature>